<dbReference type="EMBL" id="LAZR01002491">
    <property type="protein sequence ID" value="KKN29391.1"/>
    <property type="molecule type" value="Genomic_DNA"/>
</dbReference>
<proteinExistence type="predicted"/>
<name>A0A0F9RWT1_9ZZZZ</name>
<sequence length="55" mass="6592">MLNPEEFEKVMEKESQRDCIQERHATMDDIKGELLRDLGYGKGIIIFNNTEKWYE</sequence>
<dbReference type="AlphaFoldDB" id="A0A0F9RWT1"/>
<organism evidence="1">
    <name type="scientific">marine sediment metagenome</name>
    <dbReference type="NCBI Taxonomy" id="412755"/>
    <lineage>
        <taxon>unclassified sequences</taxon>
        <taxon>metagenomes</taxon>
        <taxon>ecological metagenomes</taxon>
    </lineage>
</organism>
<evidence type="ECO:0000313" key="1">
    <source>
        <dbReference type="EMBL" id="KKN29391.1"/>
    </source>
</evidence>
<protein>
    <submittedName>
        <fullName evidence="1">Uncharacterized protein</fullName>
    </submittedName>
</protein>
<reference evidence="1" key="1">
    <citation type="journal article" date="2015" name="Nature">
        <title>Complex archaea that bridge the gap between prokaryotes and eukaryotes.</title>
        <authorList>
            <person name="Spang A."/>
            <person name="Saw J.H."/>
            <person name="Jorgensen S.L."/>
            <person name="Zaremba-Niedzwiedzka K."/>
            <person name="Martijn J."/>
            <person name="Lind A.E."/>
            <person name="van Eijk R."/>
            <person name="Schleper C."/>
            <person name="Guy L."/>
            <person name="Ettema T.J."/>
        </authorList>
    </citation>
    <scope>NUCLEOTIDE SEQUENCE</scope>
</reference>
<comment type="caution">
    <text evidence="1">The sequence shown here is derived from an EMBL/GenBank/DDBJ whole genome shotgun (WGS) entry which is preliminary data.</text>
</comment>
<gene>
    <name evidence="1" type="ORF">LCGC14_0844650</name>
</gene>
<accession>A0A0F9RWT1</accession>